<evidence type="ECO:0000313" key="1">
    <source>
        <dbReference type="EMBL" id="KAF8788611.1"/>
    </source>
</evidence>
<comment type="caution">
    <text evidence="1">The sequence shown here is derived from an EMBL/GenBank/DDBJ whole genome shotgun (WGS) entry which is preliminary data.</text>
</comment>
<accession>A0A8T0FCH1</accession>
<keyword evidence="2" id="KW-1185">Reference proteome</keyword>
<dbReference type="AlphaFoldDB" id="A0A8T0FCH1"/>
<dbReference type="Proteomes" id="UP000807504">
    <property type="component" value="Unassembled WGS sequence"/>
</dbReference>
<evidence type="ECO:0000313" key="2">
    <source>
        <dbReference type="Proteomes" id="UP000807504"/>
    </source>
</evidence>
<reference evidence="1" key="2">
    <citation type="submission" date="2020-06" db="EMBL/GenBank/DDBJ databases">
        <authorList>
            <person name="Sheffer M."/>
        </authorList>
    </citation>
    <scope>NUCLEOTIDE SEQUENCE</scope>
</reference>
<dbReference type="EMBL" id="JABXBU010000012">
    <property type="protein sequence ID" value="KAF8788611.1"/>
    <property type="molecule type" value="Genomic_DNA"/>
</dbReference>
<name>A0A8T0FCH1_ARGBR</name>
<organism evidence="1 2">
    <name type="scientific">Argiope bruennichi</name>
    <name type="common">Wasp spider</name>
    <name type="synonym">Aranea bruennichi</name>
    <dbReference type="NCBI Taxonomy" id="94029"/>
    <lineage>
        <taxon>Eukaryota</taxon>
        <taxon>Metazoa</taxon>
        <taxon>Ecdysozoa</taxon>
        <taxon>Arthropoda</taxon>
        <taxon>Chelicerata</taxon>
        <taxon>Arachnida</taxon>
        <taxon>Araneae</taxon>
        <taxon>Araneomorphae</taxon>
        <taxon>Entelegynae</taxon>
        <taxon>Araneoidea</taxon>
        <taxon>Araneidae</taxon>
        <taxon>Argiope</taxon>
    </lineage>
</organism>
<sequence length="122" mass="13848">MRGKRLAARSTLMSGEQYSYIAVLFHFKGKFNVEILQTSSSRYFDVVSLCATPICYQRNFSCQSLLMLMFPLIGSVHRDDVCSDKSDVCTDVQADSALHKPPAAKHQRSDYRYEILLTGWGK</sequence>
<proteinExistence type="predicted"/>
<protein>
    <submittedName>
        <fullName evidence="1">Uncharacterized protein</fullName>
    </submittedName>
</protein>
<gene>
    <name evidence="1" type="ORF">HNY73_006638</name>
</gene>
<reference evidence="1" key="1">
    <citation type="journal article" date="2020" name="bioRxiv">
        <title>Chromosome-level reference genome of the European wasp spider Argiope bruennichi: a resource for studies on range expansion and evolutionary adaptation.</title>
        <authorList>
            <person name="Sheffer M.M."/>
            <person name="Hoppe A."/>
            <person name="Krehenwinkel H."/>
            <person name="Uhl G."/>
            <person name="Kuss A.W."/>
            <person name="Jensen L."/>
            <person name="Jensen C."/>
            <person name="Gillespie R.G."/>
            <person name="Hoff K.J."/>
            <person name="Prost S."/>
        </authorList>
    </citation>
    <scope>NUCLEOTIDE SEQUENCE</scope>
</reference>